<organism evidence="8 9">
    <name type="scientific">Tetragenococcus halophilus subsp. halophilus</name>
    <dbReference type="NCBI Taxonomy" id="1513897"/>
    <lineage>
        <taxon>Bacteria</taxon>
        <taxon>Bacillati</taxon>
        <taxon>Bacillota</taxon>
        <taxon>Bacilli</taxon>
        <taxon>Lactobacillales</taxon>
        <taxon>Enterococcaceae</taxon>
        <taxon>Tetragenococcus</taxon>
    </lineage>
</organism>
<dbReference type="InterPro" id="IPR036095">
    <property type="entry name" value="PTS_EIIB-like_sf"/>
</dbReference>
<evidence type="ECO:0000256" key="2">
    <source>
        <dbReference type="ARBA" id="ARBA00022737"/>
    </source>
</evidence>
<dbReference type="InterPro" id="IPR036390">
    <property type="entry name" value="WH_DNA-bd_sf"/>
</dbReference>
<dbReference type="RefSeq" id="WP_069029186.1">
    <property type="nucleotide sequence ID" value="NZ_BDEB01000055.1"/>
</dbReference>
<dbReference type="InterPro" id="IPR011608">
    <property type="entry name" value="PRD"/>
</dbReference>
<reference evidence="8 9" key="1">
    <citation type="submission" date="2016-05" db="EMBL/GenBank/DDBJ databases">
        <title>Whole genome sequencing of Tetragenococcus halophilus subsp. halophilus NISL 7118.</title>
        <authorList>
            <person name="Shiwa Y."/>
            <person name="Nishimura I."/>
            <person name="Yoshikawa H."/>
            <person name="Koyama Y."/>
            <person name="Oguma T."/>
        </authorList>
    </citation>
    <scope>NUCLEOTIDE SEQUENCE [LARGE SCALE GENOMIC DNA]</scope>
    <source>
        <strain evidence="8 9">NISL 7118</strain>
    </source>
</reference>
<evidence type="ECO:0000259" key="7">
    <source>
        <dbReference type="PROSITE" id="PS51372"/>
    </source>
</evidence>
<name>A0A2H6DNF1_TETHA</name>
<dbReference type="SUPFAM" id="SSF46785">
    <property type="entry name" value="Winged helix' DNA-binding domain"/>
    <property type="match status" value="1"/>
</dbReference>
<dbReference type="Proteomes" id="UP000236214">
    <property type="component" value="Unassembled WGS sequence"/>
</dbReference>
<keyword evidence="4" id="KW-0010">Activator</keyword>
<dbReference type="GO" id="GO:0008982">
    <property type="term" value="F:protein-N(PI)-phosphohistidine-sugar phosphotransferase activity"/>
    <property type="evidence" value="ECO:0007669"/>
    <property type="project" value="InterPro"/>
</dbReference>
<dbReference type="Gene3D" id="1.10.1790.10">
    <property type="entry name" value="PRD domain"/>
    <property type="match status" value="2"/>
</dbReference>
<evidence type="ECO:0000313" key="8">
    <source>
        <dbReference type="EMBL" id="GBD68838.1"/>
    </source>
</evidence>
<dbReference type="Pfam" id="PF08279">
    <property type="entry name" value="HTH_11"/>
    <property type="match status" value="1"/>
</dbReference>
<keyword evidence="2" id="KW-0677">Repeat</keyword>
<sequence length="497" mass="57538">MSAKENREQNLLLLLSKQRDYATSNKLANDLGVSTKTIYRLIKKINKGYPEGDLISAEKGRGYKLDYEKYISTSMTQIDSKLTSYSPEARRNRVMEELLLTSPKAKNVYDLFEDYYVGDSVIFNDEQIIANQLEEYQLKLVRKNRTLAIRGEEASVRQAIADLIKAFNTIDVEELASVKESSLNTYDALFVLNQIKKMERDLKITLPYPYNINIFSHLYILLTRSRNVGLTKINDKNDLSKNEKQQMQKDNILYEVANATITNVERYLNDHLPEIEIFYLYQYLASSRMQGIANDTSKFSKQVSQITHTYIEEMSEKLGIIITDSFIFSDLANHIKPMMNRLENKIRIKNGLLDEIKVSYKEIFEEVSKVSKQVSELYHLPFINEDENGFITLYFARVLEVYQMPIKTVIMCTTGVGTSELLKAKIEKKFPELDIINVLATRDLERFLEEYPETELVLTTIKLKKSLPVKSLLVSAMLTSDDQKRIQHKIEEINHEA</sequence>
<evidence type="ECO:0000256" key="3">
    <source>
        <dbReference type="ARBA" id="ARBA00023015"/>
    </source>
</evidence>
<evidence type="ECO:0000313" key="9">
    <source>
        <dbReference type="Proteomes" id="UP000236214"/>
    </source>
</evidence>
<dbReference type="PANTHER" id="PTHR30185">
    <property type="entry name" value="CRYPTIC BETA-GLUCOSIDE BGL OPERON ANTITERMINATOR"/>
    <property type="match status" value="1"/>
</dbReference>
<dbReference type="PROSITE" id="PS51372">
    <property type="entry name" value="PRD_2"/>
    <property type="match status" value="2"/>
</dbReference>
<protein>
    <submittedName>
        <fullName evidence="8">Putative transcriptional regulator</fullName>
    </submittedName>
</protein>
<dbReference type="CDD" id="cd05568">
    <property type="entry name" value="PTS_IIB_bgl_like"/>
    <property type="match status" value="1"/>
</dbReference>
<dbReference type="GO" id="GO:0009401">
    <property type="term" value="P:phosphoenolpyruvate-dependent sugar phosphotransferase system"/>
    <property type="evidence" value="ECO:0007669"/>
    <property type="project" value="InterPro"/>
</dbReference>
<dbReference type="GeneID" id="64054778"/>
<dbReference type="InterPro" id="IPR007737">
    <property type="entry name" value="Mga_HTH"/>
</dbReference>
<evidence type="ECO:0000256" key="5">
    <source>
        <dbReference type="ARBA" id="ARBA00023163"/>
    </source>
</evidence>
<evidence type="ECO:0000256" key="1">
    <source>
        <dbReference type="ARBA" id="ARBA00022679"/>
    </source>
</evidence>
<dbReference type="InterPro" id="IPR050661">
    <property type="entry name" value="BglG_antiterminators"/>
</dbReference>
<gene>
    <name evidence="8" type="ORF">TEHN7118_1644</name>
</gene>
<dbReference type="EMBL" id="BDEC01000068">
    <property type="protein sequence ID" value="GBD68838.1"/>
    <property type="molecule type" value="Genomic_DNA"/>
</dbReference>
<keyword evidence="5" id="KW-0804">Transcription</keyword>
<dbReference type="Pfam" id="PF05043">
    <property type="entry name" value="Mga"/>
    <property type="match status" value="1"/>
</dbReference>
<dbReference type="InterPro" id="IPR036634">
    <property type="entry name" value="PRD_sf"/>
</dbReference>
<accession>A0A2H6DNF1</accession>
<dbReference type="GO" id="GO:0006355">
    <property type="term" value="P:regulation of DNA-templated transcription"/>
    <property type="evidence" value="ECO:0007669"/>
    <property type="project" value="InterPro"/>
</dbReference>
<feature type="domain" description="PRD" evidence="7">
    <location>
        <begin position="182"/>
        <end position="294"/>
    </location>
</feature>
<dbReference type="Gene3D" id="1.10.10.10">
    <property type="entry name" value="Winged helix-like DNA-binding domain superfamily/Winged helix DNA-binding domain"/>
    <property type="match status" value="1"/>
</dbReference>
<keyword evidence="1" id="KW-0808">Transferase</keyword>
<evidence type="ECO:0000256" key="4">
    <source>
        <dbReference type="ARBA" id="ARBA00023159"/>
    </source>
</evidence>
<dbReference type="Pfam" id="PF00874">
    <property type="entry name" value="PRD"/>
    <property type="match status" value="2"/>
</dbReference>
<keyword evidence="3" id="KW-0805">Transcription regulation</keyword>
<dbReference type="InterPro" id="IPR013011">
    <property type="entry name" value="PTS_EIIB_2"/>
</dbReference>
<dbReference type="InterPro" id="IPR013196">
    <property type="entry name" value="HTH_11"/>
</dbReference>
<dbReference type="SUPFAM" id="SSF52794">
    <property type="entry name" value="PTS system IIB component-like"/>
    <property type="match status" value="1"/>
</dbReference>
<dbReference type="Gene3D" id="3.40.50.2300">
    <property type="match status" value="1"/>
</dbReference>
<feature type="domain" description="PRD" evidence="7">
    <location>
        <begin position="298"/>
        <end position="405"/>
    </location>
</feature>
<dbReference type="PROSITE" id="PS51099">
    <property type="entry name" value="PTS_EIIB_TYPE_2"/>
    <property type="match status" value="1"/>
</dbReference>
<proteinExistence type="predicted"/>
<dbReference type="PANTHER" id="PTHR30185:SF18">
    <property type="entry name" value="TRANSCRIPTIONAL REGULATOR MTLR"/>
    <property type="match status" value="1"/>
</dbReference>
<feature type="domain" description="PTS EIIB type-2" evidence="6">
    <location>
        <begin position="406"/>
        <end position="497"/>
    </location>
</feature>
<dbReference type="SUPFAM" id="SSF63520">
    <property type="entry name" value="PTS-regulatory domain, PRD"/>
    <property type="match status" value="2"/>
</dbReference>
<dbReference type="AlphaFoldDB" id="A0A2H6DNF1"/>
<comment type="caution">
    <text evidence="8">The sequence shown here is derived from an EMBL/GenBank/DDBJ whole genome shotgun (WGS) entry which is preliminary data.</text>
</comment>
<evidence type="ECO:0000259" key="6">
    <source>
        <dbReference type="PROSITE" id="PS51099"/>
    </source>
</evidence>
<keyword evidence="9" id="KW-1185">Reference proteome</keyword>
<dbReference type="InterPro" id="IPR036388">
    <property type="entry name" value="WH-like_DNA-bd_sf"/>
</dbReference>